<feature type="compositionally biased region" description="Low complexity" evidence="2">
    <location>
        <begin position="318"/>
        <end position="328"/>
    </location>
</feature>
<evidence type="ECO:0000313" key="4">
    <source>
        <dbReference type="Ensembl" id="ENSORLP00015031519.1"/>
    </source>
</evidence>
<keyword evidence="1" id="KW-0175">Coiled coil</keyword>
<accession>A0A3P9JGY3</accession>
<dbReference type="PANTHER" id="PTHR14421">
    <property type="entry name" value="SPERMATOGENESIS-ASSOCIATED PROTEIN 1"/>
    <property type="match status" value="1"/>
</dbReference>
<protein>
    <submittedName>
        <fullName evidence="4">Spermatogenesis associated 1</fullName>
    </submittedName>
</protein>
<dbReference type="Pfam" id="PF15743">
    <property type="entry name" value="SPATA1_C"/>
    <property type="match status" value="1"/>
</dbReference>
<feature type="domain" description="Spermatogenesis-associated protein 1 C-terminal" evidence="3">
    <location>
        <begin position="344"/>
        <end position="492"/>
    </location>
</feature>
<name>A0A3P9JGY3_ORYLA</name>
<feature type="coiled-coil region" evidence="1">
    <location>
        <begin position="339"/>
        <end position="366"/>
    </location>
</feature>
<dbReference type="Ensembl" id="ENSORLT00015022666.1">
    <property type="protein sequence ID" value="ENSORLP00015031519.1"/>
    <property type="gene ID" value="ENSORLG00015015806.1"/>
</dbReference>
<sequence>MPEGLMELFGESMTHTEDDRRPTSCKFVELHVLCVPGDQWNVKLNKVPAETSESFISAGFIRAYPDLTLKRLRTELDTHLGGDRSTNKYAFLKCVGRSLALVNRNQEKELKVKLFAPPYAAQPELYLLPAMEADGSFCSRSFSLDTGSSSTEDQNLSHSPKVCSPPTEPKELVKFPHCFHKPLPRFEELEEEEDEEDDKSCSSSERETKEEALRFIRKAEEESYSWKHPNQRELQMVSLKEALKRCEVSSSQIKLLADGDEGCMKKRQLKREGRSGAAKPPEWRESDSSLTDRVGKFKDSHTVTSIKHKLTSEEAEKSSGSTSCSKESPTCGPVFHTDREGLIEEIKLVREKRKQLEWTKQELLRKGKDLLAQSSHRRNQARNCWKKKYFETKKATGPLEETLKNLRQEMETFYNKLVLQLQARESRGKMRRQGKSSLKNELTVLIMKETYEIDNLKRKVEDAEMKLVAEIKLRKQAAAELKALKAELLQKKNQLKGDPAWTGLHVQSI</sequence>
<evidence type="ECO:0000259" key="3">
    <source>
        <dbReference type="Pfam" id="PF15743"/>
    </source>
</evidence>
<evidence type="ECO:0000256" key="2">
    <source>
        <dbReference type="SAM" id="MobiDB-lite"/>
    </source>
</evidence>
<dbReference type="PANTHER" id="PTHR14421:SF3">
    <property type="entry name" value="SPERMATOGENESIS-ASSOCIATED PROTEIN 1"/>
    <property type="match status" value="1"/>
</dbReference>
<reference evidence="4" key="4">
    <citation type="submission" date="2025-09" db="UniProtKB">
        <authorList>
            <consortium name="Ensembl"/>
        </authorList>
    </citation>
    <scope>IDENTIFICATION</scope>
    <source>
        <strain evidence="4">HSOK</strain>
    </source>
</reference>
<feature type="region of interest" description="Disordered" evidence="2">
    <location>
        <begin position="186"/>
        <end position="211"/>
    </location>
</feature>
<organism evidence="4 5">
    <name type="scientific">Oryzias latipes</name>
    <name type="common">Japanese rice fish</name>
    <name type="synonym">Japanese killifish</name>
    <dbReference type="NCBI Taxonomy" id="8090"/>
    <lineage>
        <taxon>Eukaryota</taxon>
        <taxon>Metazoa</taxon>
        <taxon>Chordata</taxon>
        <taxon>Craniata</taxon>
        <taxon>Vertebrata</taxon>
        <taxon>Euteleostomi</taxon>
        <taxon>Actinopterygii</taxon>
        <taxon>Neopterygii</taxon>
        <taxon>Teleostei</taxon>
        <taxon>Neoteleostei</taxon>
        <taxon>Acanthomorphata</taxon>
        <taxon>Ovalentaria</taxon>
        <taxon>Atherinomorphae</taxon>
        <taxon>Beloniformes</taxon>
        <taxon>Adrianichthyidae</taxon>
        <taxon>Oryziinae</taxon>
        <taxon>Oryzias</taxon>
    </lineage>
</organism>
<dbReference type="Proteomes" id="UP000265200">
    <property type="component" value="Chromosome 4"/>
</dbReference>
<dbReference type="InterPro" id="IPR039062">
    <property type="entry name" value="SPAT1"/>
</dbReference>
<feature type="compositionally biased region" description="Acidic residues" evidence="2">
    <location>
        <begin position="188"/>
        <end position="198"/>
    </location>
</feature>
<proteinExistence type="predicted"/>
<reference evidence="4" key="3">
    <citation type="submission" date="2025-08" db="UniProtKB">
        <authorList>
            <consortium name="Ensembl"/>
        </authorList>
    </citation>
    <scope>IDENTIFICATION</scope>
    <source>
        <strain evidence="4">HSOK</strain>
    </source>
</reference>
<dbReference type="InterPro" id="IPR031478">
    <property type="entry name" value="SPATA1_C"/>
</dbReference>
<evidence type="ECO:0000256" key="1">
    <source>
        <dbReference type="SAM" id="Coils"/>
    </source>
</evidence>
<feature type="region of interest" description="Disordered" evidence="2">
    <location>
        <begin position="148"/>
        <end position="167"/>
    </location>
</feature>
<reference key="1">
    <citation type="journal article" date="2007" name="Nature">
        <title>The medaka draft genome and insights into vertebrate genome evolution.</title>
        <authorList>
            <person name="Kasahara M."/>
            <person name="Naruse K."/>
            <person name="Sasaki S."/>
            <person name="Nakatani Y."/>
            <person name="Qu W."/>
            <person name="Ahsan B."/>
            <person name="Yamada T."/>
            <person name="Nagayasu Y."/>
            <person name="Doi K."/>
            <person name="Kasai Y."/>
            <person name="Jindo T."/>
            <person name="Kobayashi D."/>
            <person name="Shimada A."/>
            <person name="Toyoda A."/>
            <person name="Kuroki Y."/>
            <person name="Fujiyama A."/>
            <person name="Sasaki T."/>
            <person name="Shimizu A."/>
            <person name="Asakawa S."/>
            <person name="Shimizu N."/>
            <person name="Hashimoto S."/>
            <person name="Yang J."/>
            <person name="Lee Y."/>
            <person name="Matsushima K."/>
            <person name="Sugano S."/>
            <person name="Sakaizumi M."/>
            <person name="Narita T."/>
            <person name="Ohishi K."/>
            <person name="Haga S."/>
            <person name="Ohta F."/>
            <person name="Nomoto H."/>
            <person name="Nogata K."/>
            <person name="Morishita T."/>
            <person name="Endo T."/>
            <person name="Shin-I T."/>
            <person name="Takeda H."/>
            <person name="Morishita S."/>
            <person name="Kohara Y."/>
        </authorList>
    </citation>
    <scope>NUCLEOTIDE SEQUENCE [LARGE SCALE GENOMIC DNA]</scope>
    <source>
        <strain>Hd-rR</strain>
    </source>
</reference>
<evidence type="ECO:0000313" key="5">
    <source>
        <dbReference type="Proteomes" id="UP000265200"/>
    </source>
</evidence>
<feature type="region of interest" description="Disordered" evidence="2">
    <location>
        <begin position="266"/>
        <end position="331"/>
    </location>
</feature>
<reference evidence="4 5" key="2">
    <citation type="submission" date="2017-04" db="EMBL/GenBank/DDBJ databases">
        <title>CpG methylation of centromeres and impact of large insertions on vertebrate speciation.</title>
        <authorList>
            <person name="Ichikawa K."/>
            <person name="Yoshimura J."/>
            <person name="Morishita S."/>
        </authorList>
    </citation>
    <scope>NUCLEOTIDE SEQUENCE</scope>
    <source>
        <strain evidence="4 5">HSOK</strain>
    </source>
</reference>
<feature type="compositionally biased region" description="Polar residues" evidence="2">
    <location>
        <begin position="148"/>
        <end position="158"/>
    </location>
</feature>
<dbReference type="AlphaFoldDB" id="A0A3P9JGY3"/>
<feature type="coiled-coil region" evidence="1">
    <location>
        <begin position="446"/>
        <end position="498"/>
    </location>
</feature>